<comment type="similarity">
    <text evidence="4">Belongs to the RTC4 family.</text>
</comment>
<dbReference type="PANTHER" id="PTHR41391">
    <property type="entry name" value="RESTRICTION OF TELOMERE CAPPING PROTEIN 4"/>
    <property type="match status" value="1"/>
</dbReference>
<dbReference type="RefSeq" id="XP_062653049.1">
    <property type="nucleotide sequence ID" value="XM_062791855.1"/>
</dbReference>
<dbReference type="Pfam" id="PF14474">
    <property type="entry name" value="RTC4"/>
    <property type="match status" value="1"/>
</dbReference>
<dbReference type="PANTHER" id="PTHR41391:SF1">
    <property type="entry name" value="RESTRICTION OF TELOMERE CAPPING PROTEIN 4"/>
    <property type="match status" value="1"/>
</dbReference>
<feature type="compositionally biased region" description="Acidic residues" evidence="8">
    <location>
        <begin position="520"/>
        <end position="531"/>
    </location>
</feature>
<feature type="region of interest" description="Disordered" evidence="8">
    <location>
        <begin position="24"/>
        <end position="319"/>
    </location>
</feature>
<gene>
    <name evidence="10" type="ORF">N657DRAFT_639863</name>
</gene>
<reference evidence="10" key="1">
    <citation type="journal article" date="2023" name="Mol. Phylogenet. Evol.">
        <title>Genome-scale phylogeny and comparative genomics of the fungal order Sordariales.</title>
        <authorList>
            <person name="Hensen N."/>
            <person name="Bonometti L."/>
            <person name="Westerberg I."/>
            <person name="Brannstrom I.O."/>
            <person name="Guillou S."/>
            <person name="Cros-Aarteil S."/>
            <person name="Calhoun S."/>
            <person name="Haridas S."/>
            <person name="Kuo A."/>
            <person name="Mondo S."/>
            <person name="Pangilinan J."/>
            <person name="Riley R."/>
            <person name="LaButti K."/>
            <person name="Andreopoulos B."/>
            <person name="Lipzen A."/>
            <person name="Chen C."/>
            <person name="Yan M."/>
            <person name="Daum C."/>
            <person name="Ng V."/>
            <person name="Clum A."/>
            <person name="Steindorff A."/>
            <person name="Ohm R.A."/>
            <person name="Martin F."/>
            <person name="Silar P."/>
            <person name="Natvig D.O."/>
            <person name="Lalanne C."/>
            <person name="Gautier V."/>
            <person name="Ament-Velasquez S.L."/>
            <person name="Kruys A."/>
            <person name="Hutchinson M.I."/>
            <person name="Powell A.J."/>
            <person name="Barry K."/>
            <person name="Miller A.N."/>
            <person name="Grigoriev I.V."/>
            <person name="Debuchy R."/>
            <person name="Gladieux P."/>
            <person name="Hiltunen Thoren M."/>
            <person name="Johannesson H."/>
        </authorList>
    </citation>
    <scope>NUCLEOTIDE SEQUENCE</scope>
    <source>
        <strain evidence="10">CBS 731.68</strain>
    </source>
</reference>
<feature type="compositionally biased region" description="Basic and acidic residues" evidence="8">
    <location>
        <begin position="70"/>
        <end position="80"/>
    </location>
</feature>
<evidence type="ECO:0000256" key="2">
    <source>
        <dbReference type="ARBA" id="ARBA00004123"/>
    </source>
</evidence>
<evidence type="ECO:0000256" key="7">
    <source>
        <dbReference type="ARBA" id="ARBA00023242"/>
    </source>
</evidence>
<organism evidence="10 11">
    <name type="scientific">Parathielavia appendiculata</name>
    <dbReference type="NCBI Taxonomy" id="2587402"/>
    <lineage>
        <taxon>Eukaryota</taxon>
        <taxon>Fungi</taxon>
        <taxon>Dikarya</taxon>
        <taxon>Ascomycota</taxon>
        <taxon>Pezizomycotina</taxon>
        <taxon>Sordariomycetes</taxon>
        <taxon>Sordariomycetidae</taxon>
        <taxon>Sordariales</taxon>
        <taxon>Chaetomiaceae</taxon>
        <taxon>Parathielavia</taxon>
    </lineage>
</organism>
<evidence type="ECO:0000313" key="11">
    <source>
        <dbReference type="Proteomes" id="UP001302602"/>
    </source>
</evidence>
<evidence type="ECO:0000256" key="6">
    <source>
        <dbReference type="ARBA" id="ARBA00022490"/>
    </source>
</evidence>
<comment type="subcellular location">
    <subcellularLocation>
        <location evidence="3">Cytoplasm</location>
    </subcellularLocation>
    <subcellularLocation>
        <location evidence="2">Nucleus</location>
    </subcellularLocation>
</comment>
<evidence type="ECO:0000256" key="3">
    <source>
        <dbReference type="ARBA" id="ARBA00004496"/>
    </source>
</evidence>
<dbReference type="EMBL" id="MU853223">
    <property type="protein sequence ID" value="KAK4129278.1"/>
    <property type="molecule type" value="Genomic_DNA"/>
</dbReference>
<evidence type="ECO:0000313" key="10">
    <source>
        <dbReference type="EMBL" id="KAK4129278.1"/>
    </source>
</evidence>
<feature type="region of interest" description="Disordered" evidence="8">
    <location>
        <begin position="510"/>
        <end position="531"/>
    </location>
</feature>
<dbReference type="SMART" id="SM01312">
    <property type="entry name" value="RTC4"/>
    <property type="match status" value="1"/>
</dbReference>
<evidence type="ECO:0000256" key="4">
    <source>
        <dbReference type="ARBA" id="ARBA00009461"/>
    </source>
</evidence>
<dbReference type="Proteomes" id="UP001302602">
    <property type="component" value="Unassembled WGS sequence"/>
</dbReference>
<feature type="compositionally biased region" description="Basic and acidic residues" evidence="8">
    <location>
        <begin position="250"/>
        <end position="259"/>
    </location>
</feature>
<reference evidence="10" key="2">
    <citation type="submission" date="2023-05" db="EMBL/GenBank/DDBJ databases">
        <authorList>
            <consortium name="Lawrence Berkeley National Laboratory"/>
            <person name="Steindorff A."/>
            <person name="Hensen N."/>
            <person name="Bonometti L."/>
            <person name="Westerberg I."/>
            <person name="Brannstrom I.O."/>
            <person name="Guillou S."/>
            <person name="Cros-Aarteil S."/>
            <person name="Calhoun S."/>
            <person name="Haridas S."/>
            <person name="Kuo A."/>
            <person name="Mondo S."/>
            <person name="Pangilinan J."/>
            <person name="Riley R."/>
            <person name="Labutti K."/>
            <person name="Andreopoulos B."/>
            <person name="Lipzen A."/>
            <person name="Chen C."/>
            <person name="Yanf M."/>
            <person name="Daum C."/>
            <person name="Ng V."/>
            <person name="Clum A."/>
            <person name="Ohm R."/>
            <person name="Martin F."/>
            <person name="Silar P."/>
            <person name="Natvig D."/>
            <person name="Lalanne C."/>
            <person name="Gautier V."/>
            <person name="Ament-Velasquez S.L."/>
            <person name="Kruys A."/>
            <person name="Hutchinson M.I."/>
            <person name="Powell A.J."/>
            <person name="Barry K."/>
            <person name="Miller A.N."/>
            <person name="Grigoriev I.V."/>
            <person name="Debuchy R."/>
            <person name="Gladieux P."/>
            <person name="Thoren M.H."/>
            <person name="Johannesson H."/>
        </authorList>
    </citation>
    <scope>NUCLEOTIDE SEQUENCE</scope>
    <source>
        <strain evidence="10">CBS 731.68</strain>
    </source>
</reference>
<comment type="function">
    <text evidence="1">May be involved in a process influencing telomere capping.</text>
</comment>
<feature type="compositionally biased region" description="Low complexity" evidence="8">
    <location>
        <begin position="203"/>
        <end position="213"/>
    </location>
</feature>
<evidence type="ECO:0000256" key="5">
    <source>
        <dbReference type="ARBA" id="ARBA00015162"/>
    </source>
</evidence>
<dbReference type="InterPro" id="IPR039024">
    <property type="entry name" value="RTC4"/>
</dbReference>
<evidence type="ECO:0000256" key="1">
    <source>
        <dbReference type="ARBA" id="ARBA00002738"/>
    </source>
</evidence>
<sequence length="531" mass="59320">MVSQRFVGLSKQQPVPRLLSVIGKAPVTNEMKDVPVDAPPLSSSSDDDGLPTRGEIRPSVFRQRLSPAHDANKARTDRHSTASAGRFKRTRAPTRLPERKLPGSSPKEPTDRQLEAIESDTGMSSPASKKSKRSPPGKDEQDSPFQRSIFLHKPVTRRYSSKPKVFISKPKPSAKPKRPPKEVTSDEDEDAQRYKLNIPDLPSSPGKGSASPARRFKAMPGSDLDSPAKPSPTRKKRLKMPYDGSPGFPADRDIAEESQRPVLRIPDELPASFLAGDGKRREFASSPLADPSNSPNLLRDSTSSPLTDLDSPEPDKDPVCPLCGKQVEKAHLDEYKRNNPRGRVANMRRFCEGHRRQSARETWVQRGYPDINWQRFDERIAQHYPYVSKLLEETGEVEESSHYRRLFGEMVRTGRNKSLLTSDVSLTPGYYGFRGLRAMTENLVTEFGPLLLKRAREDRLVSARGATMYLQMVVVPELAVRLIMEDMSVGEEEAREILAGSTEVGELLNDEIPDVVASSSDDDDEEDRSRD</sequence>
<evidence type="ECO:0000259" key="9">
    <source>
        <dbReference type="SMART" id="SM01312"/>
    </source>
</evidence>
<keyword evidence="11" id="KW-1185">Reference proteome</keyword>
<comment type="caution">
    <text evidence="10">The sequence shown here is derived from an EMBL/GenBank/DDBJ whole genome shotgun (WGS) entry which is preliminary data.</text>
</comment>
<feature type="compositionally biased region" description="Low complexity" evidence="8">
    <location>
        <begin position="297"/>
        <end position="309"/>
    </location>
</feature>
<protein>
    <recommendedName>
        <fullName evidence="5">Restriction of telomere capping protein 4</fullName>
    </recommendedName>
</protein>
<proteinExistence type="inferred from homology"/>
<name>A0AAN6Z981_9PEZI</name>
<dbReference type="GO" id="GO:0005634">
    <property type="term" value="C:nucleus"/>
    <property type="evidence" value="ECO:0007669"/>
    <property type="project" value="UniProtKB-SubCell"/>
</dbReference>
<feature type="domain" description="Restriction of telomere capping protein 4 C-terminal" evidence="9">
    <location>
        <begin position="390"/>
        <end position="511"/>
    </location>
</feature>
<dbReference type="AlphaFoldDB" id="A0AAN6Z981"/>
<accession>A0AAN6Z981</accession>
<keyword evidence="6" id="KW-0963">Cytoplasm</keyword>
<keyword evidence="7" id="KW-0539">Nucleus</keyword>
<dbReference type="GO" id="GO:0005737">
    <property type="term" value="C:cytoplasm"/>
    <property type="evidence" value="ECO:0007669"/>
    <property type="project" value="UniProtKB-SubCell"/>
</dbReference>
<dbReference type="GeneID" id="87828624"/>
<dbReference type="InterPro" id="IPR028094">
    <property type="entry name" value="RTC4_C"/>
</dbReference>
<evidence type="ECO:0000256" key="8">
    <source>
        <dbReference type="SAM" id="MobiDB-lite"/>
    </source>
</evidence>